<reference evidence="13 14" key="1">
    <citation type="journal article" date="2017" name="Emerg. Infect. Dis.">
        <title>Carbapenemase VCC-1-Producing Vibrio cholerae in Coastal Waters of Germany.</title>
        <authorList>
            <person name="Hammerl J.A."/>
            <person name="Jackel C."/>
            <person name="Bortolaia V."/>
            <person name="Schwartz K."/>
            <person name="Bier N."/>
            <person name="Hendriksen R.S."/>
            <person name="Guerra B."/>
            <person name="Strauch E."/>
        </authorList>
    </citation>
    <scope>NUCLEOTIDE SEQUENCE [LARGE SCALE GENOMIC DNA]</scope>
    <source>
        <strain evidence="13 14">VN-2825</strain>
    </source>
</reference>
<dbReference type="Proteomes" id="UP000266701">
    <property type="component" value="Unassembled WGS sequence"/>
</dbReference>
<dbReference type="Gene3D" id="3.40.50.720">
    <property type="entry name" value="NAD(P)-binding Rossmann-like Domain"/>
    <property type="match status" value="1"/>
</dbReference>
<keyword evidence="6 8" id="KW-0057">Aromatic amino acid biosynthesis</keyword>
<gene>
    <name evidence="8 12" type="primary">aroE</name>
    <name evidence="13" type="ORF">BC353_12125</name>
    <name evidence="12" type="ORF">F0M16_17585</name>
</gene>
<keyword evidence="3 8" id="KW-0028">Amino-acid biosynthesis</keyword>
<evidence type="ECO:0000313" key="12">
    <source>
        <dbReference type="EMBL" id="KAA1253502.1"/>
    </source>
</evidence>
<evidence type="ECO:0000256" key="3">
    <source>
        <dbReference type="ARBA" id="ARBA00022605"/>
    </source>
</evidence>
<dbReference type="GO" id="GO:0019632">
    <property type="term" value="P:shikimate metabolic process"/>
    <property type="evidence" value="ECO:0007669"/>
    <property type="project" value="InterPro"/>
</dbReference>
<evidence type="ECO:0000256" key="1">
    <source>
        <dbReference type="ARBA" id="ARBA00004871"/>
    </source>
</evidence>
<dbReference type="InterPro" id="IPR013708">
    <property type="entry name" value="Shikimate_DH-bd_N"/>
</dbReference>
<comment type="similarity">
    <text evidence="8">Belongs to the shikimate dehydrogenase family.</text>
</comment>
<dbReference type="InterPro" id="IPR036291">
    <property type="entry name" value="NAD(P)-bd_dom_sf"/>
</dbReference>
<feature type="binding site" evidence="8">
    <location>
        <position position="219"/>
    </location>
    <ligand>
        <name>shikimate</name>
        <dbReference type="ChEBI" id="CHEBI:36208"/>
    </ligand>
</feature>
<protein>
    <recommendedName>
        <fullName evidence="2 8">Shikimate dehydrogenase (NADP(+))</fullName>
        <shortName evidence="8">SDH</shortName>
        <ecNumber evidence="2 8">1.1.1.25</ecNumber>
    </recommendedName>
</protein>
<evidence type="ECO:0000256" key="4">
    <source>
        <dbReference type="ARBA" id="ARBA00022857"/>
    </source>
</evidence>
<feature type="binding site" evidence="8">
    <location>
        <position position="241"/>
    </location>
    <ligand>
        <name>NADP(+)</name>
        <dbReference type="ChEBI" id="CHEBI:58349"/>
    </ligand>
</feature>
<dbReference type="SUPFAM" id="SSF51735">
    <property type="entry name" value="NAD(P)-binding Rossmann-fold domains"/>
    <property type="match status" value="1"/>
</dbReference>
<dbReference type="InterPro" id="IPR046346">
    <property type="entry name" value="Aminoacid_DH-like_N_sf"/>
</dbReference>
<feature type="domain" description="Quinate/shikimate 5-dehydrogenase/glutamyl-tRNA reductase" evidence="9">
    <location>
        <begin position="115"/>
        <end position="195"/>
    </location>
</feature>
<dbReference type="FunFam" id="3.40.50.10860:FF:000006">
    <property type="entry name" value="Shikimate dehydrogenase (NADP(+))"/>
    <property type="match status" value="1"/>
</dbReference>
<dbReference type="GO" id="GO:0009423">
    <property type="term" value="P:chorismate biosynthetic process"/>
    <property type="evidence" value="ECO:0007669"/>
    <property type="project" value="UniProtKB-UniRule"/>
</dbReference>
<dbReference type="NCBIfam" id="NF001310">
    <property type="entry name" value="PRK00258.1-2"/>
    <property type="match status" value="1"/>
</dbReference>
<dbReference type="EMBL" id="VUAA01000021">
    <property type="protein sequence ID" value="KAA1253502.1"/>
    <property type="molecule type" value="Genomic_DNA"/>
</dbReference>
<dbReference type="InterPro" id="IPR006151">
    <property type="entry name" value="Shikm_DH/Glu-tRNA_Rdtase"/>
</dbReference>
<organism evidence="12 15">
    <name type="scientific">Vibrio cholerae</name>
    <dbReference type="NCBI Taxonomy" id="666"/>
    <lineage>
        <taxon>Bacteria</taxon>
        <taxon>Pseudomonadati</taxon>
        <taxon>Pseudomonadota</taxon>
        <taxon>Gammaproteobacteria</taxon>
        <taxon>Vibrionales</taxon>
        <taxon>Vibrionaceae</taxon>
        <taxon>Vibrio</taxon>
    </lineage>
</organism>
<dbReference type="Pfam" id="PF08501">
    <property type="entry name" value="Shikimate_dh_N"/>
    <property type="match status" value="1"/>
</dbReference>
<feature type="binding site" evidence="8">
    <location>
        <position position="90"/>
    </location>
    <ligand>
        <name>shikimate</name>
        <dbReference type="ChEBI" id="CHEBI:36208"/>
    </ligand>
</feature>
<evidence type="ECO:0000256" key="2">
    <source>
        <dbReference type="ARBA" id="ARBA00012962"/>
    </source>
</evidence>
<comment type="caution">
    <text evidence="12">The sequence shown here is derived from an EMBL/GenBank/DDBJ whole genome shotgun (WGS) entry which is preliminary data.</text>
</comment>
<evidence type="ECO:0000259" key="9">
    <source>
        <dbReference type="Pfam" id="PF01488"/>
    </source>
</evidence>
<comment type="subunit">
    <text evidence="8">Homodimer.</text>
</comment>
<dbReference type="SUPFAM" id="SSF53223">
    <property type="entry name" value="Aminoacid dehydrogenase-like, N-terminal domain"/>
    <property type="match status" value="1"/>
</dbReference>
<feature type="domain" description="Shikimate dehydrogenase substrate binding N-terminal" evidence="10">
    <location>
        <begin position="10"/>
        <end position="92"/>
    </location>
</feature>
<dbReference type="Proteomes" id="UP000323225">
    <property type="component" value="Unassembled WGS sequence"/>
</dbReference>
<dbReference type="InterPro" id="IPR011342">
    <property type="entry name" value="Shikimate_DH"/>
</dbReference>
<keyword evidence="5 8" id="KW-0560">Oxidoreductase</keyword>
<feature type="binding site" evidence="8">
    <location>
        <begin position="18"/>
        <end position="20"/>
    </location>
    <ligand>
        <name>shikimate</name>
        <dbReference type="ChEBI" id="CHEBI:36208"/>
    </ligand>
</feature>
<comment type="function">
    <text evidence="8">Involved in the biosynthesis of the chorismate, which leads to the biosynthesis of aromatic amino acids. Catalyzes the reversible NADPH linked reduction of 3-dehydroshikimate (DHSA) to yield shikimate (SA).</text>
</comment>
<dbReference type="GO" id="GO:0008652">
    <property type="term" value="P:amino acid biosynthetic process"/>
    <property type="evidence" value="ECO:0007669"/>
    <property type="project" value="UniProtKB-KW"/>
</dbReference>
<evidence type="ECO:0000313" key="15">
    <source>
        <dbReference type="Proteomes" id="UP000323225"/>
    </source>
</evidence>
<dbReference type="NCBIfam" id="TIGR00507">
    <property type="entry name" value="aroE"/>
    <property type="match status" value="1"/>
</dbReference>
<dbReference type="InterPro" id="IPR041121">
    <property type="entry name" value="SDH_C"/>
</dbReference>
<comment type="pathway">
    <text evidence="1 8">Metabolic intermediate biosynthesis; chorismate biosynthesis; chorismate from D-erythrose 4-phosphate and phosphoenolpyruvate: step 4/7.</text>
</comment>
<dbReference type="HAMAP" id="MF_00222">
    <property type="entry name" value="Shikimate_DH_AroE"/>
    <property type="match status" value="1"/>
</dbReference>
<dbReference type="PANTHER" id="PTHR21089:SF1">
    <property type="entry name" value="BIFUNCTIONAL 3-DEHYDROQUINATE DEHYDRATASE_SHIKIMATE DEHYDROGENASE, CHLOROPLASTIC"/>
    <property type="match status" value="1"/>
</dbReference>
<dbReference type="Pfam" id="PF01488">
    <property type="entry name" value="Shikimate_DH"/>
    <property type="match status" value="1"/>
</dbReference>
<dbReference type="GO" id="GO:0050661">
    <property type="term" value="F:NADP binding"/>
    <property type="evidence" value="ECO:0007669"/>
    <property type="project" value="InterPro"/>
</dbReference>
<dbReference type="GO" id="GO:0005829">
    <property type="term" value="C:cytosol"/>
    <property type="evidence" value="ECO:0007669"/>
    <property type="project" value="TreeGrafter"/>
</dbReference>
<dbReference type="AlphaFoldDB" id="A0A085QHL7"/>
<evidence type="ECO:0000313" key="13">
    <source>
        <dbReference type="EMBL" id="RGP88122.1"/>
    </source>
</evidence>
<dbReference type="EMBL" id="MCBA01000137">
    <property type="protein sequence ID" value="RGP88122.1"/>
    <property type="molecule type" value="Genomic_DNA"/>
</dbReference>
<feature type="binding site" evidence="8">
    <location>
        <position position="248"/>
    </location>
    <ligand>
        <name>shikimate</name>
        <dbReference type="ChEBI" id="CHEBI:36208"/>
    </ligand>
</feature>
<sequence length="278" mass="30221">MASQIDQYAVFGNPINHSKSPFIHTLFARQTQQSMIYTAQCAPVDGFTEAAKHFFAQGGRGCNVTVPFKEEAYRFADRLTERARLAGAVNTLKKLDDGEILGDNTDGEGLVQDLLAQQVLLKGATILLIGAGGAARGVLKPLLDQQPASITVTNRTFAKAEQLAELVAAYGEVKAQAFEQLKQSYDVIINSTSASLDGELPAIDPVIFSSRSVCYDMMYGKGYTVFNQWARQHGCAQAIDGLGMLVGQAAESFMLWRGLRPGTKQILRELRKNLEGAL</sequence>
<proteinExistence type="inferred from homology"/>
<dbReference type="FunFam" id="3.40.50.720:FF:000104">
    <property type="entry name" value="Shikimate dehydrogenase (NADP(+))"/>
    <property type="match status" value="1"/>
</dbReference>
<dbReference type="Gene3D" id="3.40.50.10860">
    <property type="entry name" value="Leucine Dehydrogenase, chain A, domain 1"/>
    <property type="match status" value="1"/>
</dbReference>
<dbReference type="GO" id="GO:0009073">
    <property type="term" value="P:aromatic amino acid family biosynthetic process"/>
    <property type="evidence" value="ECO:0007669"/>
    <property type="project" value="UniProtKB-KW"/>
</dbReference>
<evidence type="ECO:0000256" key="5">
    <source>
        <dbReference type="ARBA" id="ARBA00023002"/>
    </source>
</evidence>
<feature type="active site" description="Proton acceptor" evidence="8">
    <location>
        <position position="69"/>
    </location>
</feature>
<dbReference type="Pfam" id="PF18317">
    <property type="entry name" value="SDH_C"/>
    <property type="match status" value="1"/>
</dbReference>
<dbReference type="CDD" id="cd01065">
    <property type="entry name" value="NAD_bind_Shikimate_DH"/>
    <property type="match status" value="1"/>
</dbReference>
<evidence type="ECO:0000256" key="8">
    <source>
        <dbReference type="HAMAP-Rule" id="MF_00222"/>
    </source>
</evidence>
<feature type="binding site" evidence="8">
    <location>
        <position position="81"/>
    </location>
    <ligand>
        <name>NADP(+)</name>
        <dbReference type="ChEBI" id="CHEBI:58349"/>
    </ligand>
</feature>
<dbReference type="KEGG" id="vcz:VAB027_43"/>
<feature type="binding site" evidence="8">
    <location>
        <position position="217"/>
    </location>
    <ligand>
        <name>NADP(+)</name>
        <dbReference type="ChEBI" id="CHEBI:58349"/>
    </ligand>
</feature>
<dbReference type="GeneID" id="69721210"/>
<feature type="binding site" evidence="8">
    <location>
        <position position="106"/>
    </location>
    <ligand>
        <name>shikimate</name>
        <dbReference type="ChEBI" id="CHEBI:36208"/>
    </ligand>
</feature>
<dbReference type="RefSeq" id="WP_000168150.1">
    <property type="nucleotide sequence ID" value="NZ_BAABUI010000014.1"/>
</dbReference>
<dbReference type="PANTHER" id="PTHR21089">
    <property type="entry name" value="SHIKIMATE DEHYDROGENASE"/>
    <property type="match status" value="1"/>
</dbReference>
<dbReference type="InterPro" id="IPR022893">
    <property type="entry name" value="Shikimate_DH_fam"/>
</dbReference>
<feature type="binding site" evidence="8">
    <location>
        <position position="65"/>
    </location>
    <ligand>
        <name>shikimate</name>
        <dbReference type="ChEBI" id="CHEBI:36208"/>
    </ligand>
</feature>
<comment type="catalytic activity">
    <reaction evidence="7 8">
        <text>shikimate + NADP(+) = 3-dehydroshikimate + NADPH + H(+)</text>
        <dbReference type="Rhea" id="RHEA:17737"/>
        <dbReference type="ChEBI" id="CHEBI:15378"/>
        <dbReference type="ChEBI" id="CHEBI:16630"/>
        <dbReference type="ChEBI" id="CHEBI:36208"/>
        <dbReference type="ChEBI" id="CHEBI:57783"/>
        <dbReference type="ChEBI" id="CHEBI:58349"/>
        <dbReference type="EC" id="1.1.1.25"/>
    </reaction>
</comment>
<reference evidence="12 15" key="2">
    <citation type="submission" date="2019-09" db="EMBL/GenBank/DDBJ databases">
        <authorList>
            <person name="Kritzky A."/>
            <person name="Schelkanova E.Y."/>
            <person name="Alkhova Z.V."/>
            <person name="Smirnova N.I."/>
        </authorList>
    </citation>
    <scope>NUCLEOTIDE SEQUENCE [LARGE SCALE GENOMIC DNA]</scope>
    <source>
        <strain evidence="12 15">M1526</strain>
    </source>
</reference>
<evidence type="ECO:0000313" key="14">
    <source>
        <dbReference type="Proteomes" id="UP000266701"/>
    </source>
</evidence>
<dbReference type="UniPathway" id="UPA00053">
    <property type="reaction ID" value="UER00087"/>
</dbReference>
<feature type="binding site" evidence="8">
    <location>
        <begin position="154"/>
        <end position="159"/>
    </location>
    <ligand>
        <name>NADP(+)</name>
        <dbReference type="ChEBI" id="CHEBI:58349"/>
    </ligand>
</feature>
<dbReference type="EC" id="1.1.1.25" evidence="2 8"/>
<feature type="binding site" evidence="8">
    <location>
        <begin position="130"/>
        <end position="134"/>
    </location>
    <ligand>
        <name>NADP(+)</name>
        <dbReference type="ChEBI" id="CHEBI:58349"/>
    </ligand>
</feature>
<dbReference type="GO" id="GO:0004764">
    <property type="term" value="F:shikimate 3-dehydrogenase (NADP+) activity"/>
    <property type="evidence" value="ECO:0007669"/>
    <property type="project" value="UniProtKB-UniRule"/>
</dbReference>
<name>A0A085QHL7_VIBCL</name>
<keyword evidence="4 8" id="KW-0521">NADP</keyword>
<evidence type="ECO:0000256" key="6">
    <source>
        <dbReference type="ARBA" id="ARBA00023141"/>
    </source>
</evidence>
<evidence type="ECO:0000259" key="11">
    <source>
        <dbReference type="Pfam" id="PF18317"/>
    </source>
</evidence>
<evidence type="ECO:0000256" key="7">
    <source>
        <dbReference type="ARBA" id="ARBA00049442"/>
    </source>
</evidence>
<accession>A0A085QHL7</accession>
<evidence type="ECO:0000259" key="10">
    <source>
        <dbReference type="Pfam" id="PF08501"/>
    </source>
</evidence>
<feature type="domain" description="SDH C-terminal" evidence="11">
    <location>
        <begin position="241"/>
        <end position="271"/>
    </location>
</feature>